<organism evidence="2 3">
    <name type="scientific">Tetranychus urticae</name>
    <name type="common">Two-spotted spider mite</name>
    <dbReference type="NCBI Taxonomy" id="32264"/>
    <lineage>
        <taxon>Eukaryota</taxon>
        <taxon>Metazoa</taxon>
        <taxon>Ecdysozoa</taxon>
        <taxon>Arthropoda</taxon>
        <taxon>Chelicerata</taxon>
        <taxon>Arachnida</taxon>
        <taxon>Acari</taxon>
        <taxon>Acariformes</taxon>
        <taxon>Trombidiformes</taxon>
        <taxon>Prostigmata</taxon>
        <taxon>Eleutherengona</taxon>
        <taxon>Raphignathae</taxon>
        <taxon>Tetranychoidea</taxon>
        <taxon>Tetranychidae</taxon>
        <taxon>Tetranychus</taxon>
    </lineage>
</organism>
<evidence type="ECO:0000313" key="3">
    <source>
        <dbReference type="Proteomes" id="UP000015104"/>
    </source>
</evidence>
<evidence type="ECO:0000256" key="1">
    <source>
        <dbReference type="SAM" id="MobiDB-lite"/>
    </source>
</evidence>
<protein>
    <submittedName>
        <fullName evidence="2">Uncharacterized protein</fullName>
    </submittedName>
</protein>
<dbReference type="Proteomes" id="UP000015104">
    <property type="component" value="Unassembled WGS sequence"/>
</dbReference>
<proteinExistence type="predicted"/>
<reference evidence="2" key="2">
    <citation type="submission" date="2015-06" db="UniProtKB">
        <authorList>
            <consortium name="EnsemblMetazoa"/>
        </authorList>
    </citation>
    <scope>IDENTIFICATION</scope>
</reference>
<keyword evidence="3" id="KW-1185">Reference proteome</keyword>
<evidence type="ECO:0000313" key="2">
    <source>
        <dbReference type="EnsemblMetazoa" id="tetur01g07930.1"/>
    </source>
</evidence>
<sequence>MMAINSGCVRCGGKISGPILSEKLDSVSKYSCKYCPCLTNSGYNRDRYQQKRKDKTRATRHVSNTTNYHLSKN</sequence>
<dbReference type="HOGENOM" id="CLU_2707978_0_0_1"/>
<feature type="region of interest" description="Disordered" evidence="1">
    <location>
        <begin position="48"/>
        <end position="73"/>
    </location>
</feature>
<reference evidence="3" key="1">
    <citation type="submission" date="2011-08" db="EMBL/GenBank/DDBJ databases">
        <authorList>
            <person name="Rombauts S."/>
        </authorList>
    </citation>
    <scope>NUCLEOTIDE SEQUENCE</scope>
    <source>
        <strain evidence="3">London</strain>
    </source>
</reference>
<dbReference type="AlphaFoldDB" id="T1JRS2"/>
<name>T1JRS2_TETUR</name>
<feature type="compositionally biased region" description="Polar residues" evidence="1">
    <location>
        <begin position="61"/>
        <end position="73"/>
    </location>
</feature>
<dbReference type="EnsemblMetazoa" id="tetur01g07930.1">
    <property type="protein sequence ID" value="tetur01g07930.1"/>
    <property type="gene ID" value="tetur01g07930"/>
</dbReference>
<dbReference type="EMBL" id="CAEY01000451">
    <property type="status" value="NOT_ANNOTATED_CDS"/>
    <property type="molecule type" value="Genomic_DNA"/>
</dbReference>
<accession>T1JRS2</accession>